<keyword evidence="1" id="KW-0812">Transmembrane</keyword>
<keyword evidence="1" id="KW-1133">Transmembrane helix</keyword>
<sequence>MIRDPRTFSGQSNGRKALTIPASFIVLFVVLAAAIAIRAQVARPNAVPAAAAAGESEPAKVEPLGTGNLNRVTLTSEAVARLGIQTVSVREAQGAGHETVVPYGAVYYDVHGQTWVYTNLQPLVFVRHRVAIDRVDGDRALLSEGPPPGSKVAAVGVAELVGTEFGGLVEQ</sequence>
<keyword evidence="1" id="KW-0472">Membrane</keyword>
<proteinExistence type="predicted"/>
<dbReference type="Proteomes" id="UP000318509">
    <property type="component" value="Unassembled WGS sequence"/>
</dbReference>
<reference evidence="2 3" key="1">
    <citation type="journal article" date="2019" name="Nat. Microbiol.">
        <title>Mediterranean grassland soil C-N compound turnover is dependent on rainfall and depth, and is mediated by genomically divergent microorganisms.</title>
        <authorList>
            <person name="Diamond S."/>
            <person name="Andeer P.F."/>
            <person name="Li Z."/>
            <person name="Crits-Christoph A."/>
            <person name="Burstein D."/>
            <person name="Anantharaman K."/>
            <person name="Lane K.R."/>
            <person name="Thomas B.C."/>
            <person name="Pan C."/>
            <person name="Northen T.R."/>
            <person name="Banfield J.F."/>
        </authorList>
    </citation>
    <scope>NUCLEOTIDE SEQUENCE [LARGE SCALE GENOMIC DNA]</scope>
    <source>
        <strain evidence="2">NP_3</strain>
    </source>
</reference>
<gene>
    <name evidence="2" type="ORF">E6H00_10590</name>
</gene>
<protein>
    <submittedName>
        <fullName evidence="2">Uncharacterized protein</fullName>
    </submittedName>
</protein>
<accession>A0A537K0W5</accession>
<evidence type="ECO:0000313" key="2">
    <source>
        <dbReference type="EMBL" id="TMI89152.1"/>
    </source>
</evidence>
<dbReference type="AlphaFoldDB" id="A0A537K0W5"/>
<evidence type="ECO:0000313" key="3">
    <source>
        <dbReference type="Proteomes" id="UP000318509"/>
    </source>
</evidence>
<dbReference type="EMBL" id="VBAK01000129">
    <property type="protein sequence ID" value="TMI89152.1"/>
    <property type="molecule type" value="Genomic_DNA"/>
</dbReference>
<feature type="transmembrane region" description="Helical" evidence="1">
    <location>
        <begin position="20"/>
        <end position="37"/>
    </location>
</feature>
<comment type="caution">
    <text evidence="2">The sequence shown here is derived from an EMBL/GenBank/DDBJ whole genome shotgun (WGS) entry which is preliminary data.</text>
</comment>
<name>A0A537K0W5_9BACT</name>
<organism evidence="2 3">
    <name type="scientific">Candidatus Segetimicrobium genomatis</name>
    <dbReference type="NCBI Taxonomy" id="2569760"/>
    <lineage>
        <taxon>Bacteria</taxon>
        <taxon>Bacillati</taxon>
        <taxon>Candidatus Sysuimicrobiota</taxon>
        <taxon>Candidatus Sysuimicrobiia</taxon>
        <taxon>Candidatus Sysuimicrobiales</taxon>
        <taxon>Candidatus Segetimicrobiaceae</taxon>
        <taxon>Candidatus Segetimicrobium</taxon>
    </lineage>
</organism>
<evidence type="ECO:0000256" key="1">
    <source>
        <dbReference type="SAM" id="Phobius"/>
    </source>
</evidence>